<dbReference type="PATRIC" id="fig|1245469.3.peg.680"/>
<dbReference type="RefSeq" id="WP_015663817.1">
    <property type="nucleotide sequence ID" value="NC_020453.1"/>
</dbReference>
<evidence type="ECO:0000256" key="1">
    <source>
        <dbReference type="SAM" id="Phobius"/>
    </source>
</evidence>
<evidence type="ECO:0000313" key="3">
    <source>
        <dbReference type="Proteomes" id="UP000011841"/>
    </source>
</evidence>
<organism evidence="2 3">
    <name type="scientific">Bradyrhizobium oligotrophicum S58</name>
    <dbReference type="NCBI Taxonomy" id="1245469"/>
    <lineage>
        <taxon>Bacteria</taxon>
        <taxon>Pseudomonadati</taxon>
        <taxon>Pseudomonadota</taxon>
        <taxon>Alphaproteobacteria</taxon>
        <taxon>Hyphomicrobiales</taxon>
        <taxon>Nitrobacteraceae</taxon>
        <taxon>Bradyrhizobium</taxon>
    </lineage>
</organism>
<keyword evidence="1" id="KW-0472">Membrane</keyword>
<dbReference type="HOGENOM" id="CLU_2521087_0_0_5"/>
<name>M4ZKA6_9BRAD</name>
<dbReference type="OrthoDB" id="9941176at2"/>
<gene>
    <name evidence="2" type="ORF">S58_06660</name>
</gene>
<reference evidence="2 3" key="1">
    <citation type="journal article" date="2013" name="Appl. Environ. Microbiol.">
        <title>Genome analysis suggests that the soil oligotrophic bacterium Agromonas oligotrophica (Bradyrhizobium oligotrophicum) is a nitrogen-fixing symbiont of Aeschynomene indica.</title>
        <authorList>
            <person name="Okubo T."/>
            <person name="Fukushima S."/>
            <person name="Itakura M."/>
            <person name="Oshima K."/>
            <person name="Longtonglang A."/>
            <person name="Teaumroong N."/>
            <person name="Mitsui H."/>
            <person name="Hattori M."/>
            <person name="Hattori R."/>
            <person name="Hattori T."/>
            <person name="Minamisawa K."/>
        </authorList>
    </citation>
    <scope>NUCLEOTIDE SEQUENCE [LARGE SCALE GENOMIC DNA]</scope>
    <source>
        <strain evidence="2 3">S58</strain>
    </source>
</reference>
<feature type="transmembrane region" description="Helical" evidence="1">
    <location>
        <begin position="37"/>
        <end position="63"/>
    </location>
</feature>
<protein>
    <recommendedName>
        <fullName evidence="4">Sensor histidine kinase</fullName>
    </recommendedName>
</protein>
<keyword evidence="1" id="KW-1133">Transmembrane helix</keyword>
<dbReference type="GeneID" id="301814666"/>
<proteinExistence type="predicted"/>
<keyword evidence="3" id="KW-1185">Reference proteome</keyword>
<dbReference type="AlphaFoldDB" id="M4ZKA6"/>
<dbReference type="EMBL" id="AP012603">
    <property type="protein sequence ID" value="BAM86680.1"/>
    <property type="molecule type" value="Genomic_DNA"/>
</dbReference>
<dbReference type="STRING" id="1245469.S58_06660"/>
<accession>M4ZKA6</accession>
<keyword evidence="1" id="KW-0812">Transmembrane</keyword>
<evidence type="ECO:0008006" key="4">
    <source>
        <dbReference type="Google" id="ProtNLM"/>
    </source>
</evidence>
<evidence type="ECO:0000313" key="2">
    <source>
        <dbReference type="EMBL" id="BAM86680.1"/>
    </source>
</evidence>
<dbReference type="Proteomes" id="UP000011841">
    <property type="component" value="Chromosome"/>
</dbReference>
<dbReference type="KEGG" id="aol:S58_06660"/>
<sequence>MSEVSREHEELLLAVSDAPPGSTRAAERPRSRWMRRVALLLAAQYVVVLLIGIAAASTVRAYVLPEVVGRFEALAAALKRTPLP</sequence>